<feature type="region of interest" description="Disordered" evidence="1">
    <location>
        <begin position="406"/>
        <end position="428"/>
    </location>
</feature>
<keyword evidence="2" id="KW-1185">Reference proteome</keyword>
<gene>
    <name evidence="3" type="primary">LOC101863755</name>
</gene>
<evidence type="ECO:0000313" key="3">
    <source>
        <dbReference type="RefSeq" id="XP_012940227.1"/>
    </source>
</evidence>
<protein>
    <submittedName>
        <fullName evidence="3">Uncharacterized protein LOC101863755</fullName>
    </submittedName>
</protein>
<feature type="region of interest" description="Disordered" evidence="1">
    <location>
        <begin position="1"/>
        <end position="111"/>
    </location>
</feature>
<accession>A0ABM1A3R6</accession>
<reference evidence="3" key="1">
    <citation type="submission" date="2025-08" db="UniProtKB">
        <authorList>
            <consortium name="RefSeq"/>
        </authorList>
    </citation>
    <scope>IDENTIFICATION</scope>
</reference>
<feature type="compositionally biased region" description="Low complexity" evidence="1">
    <location>
        <begin position="70"/>
        <end position="89"/>
    </location>
</feature>
<evidence type="ECO:0000313" key="2">
    <source>
        <dbReference type="Proteomes" id="UP000694888"/>
    </source>
</evidence>
<feature type="compositionally biased region" description="Polar residues" evidence="1">
    <location>
        <begin position="98"/>
        <end position="111"/>
    </location>
</feature>
<evidence type="ECO:0000256" key="1">
    <source>
        <dbReference type="SAM" id="MobiDB-lite"/>
    </source>
</evidence>
<name>A0ABM1A3R6_APLCA</name>
<dbReference type="GeneID" id="101863755"/>
<proteinExistence type="predicted"/>
<dbReference type="RefSeq" id="XP_012940227.1">
    <property type="nucleotide sequence ID" value="XM_013084773.1"/>
</dbReference>
<feature type="compositionally biased region" description="Polar residues" evidence="1">
    <location>
        <begin position="22"/>
        <end position="39"/>
    </location>
</feature>
<feature type="compositionally biased region" description="Basic and acidic residues" evidence="1">
    <location>
        <begin position="11"/>
        <end position="21"/>
    </location>
</feature>
<dbReference type="Proteomes" id="UP000694888">
    <property type="component" value="Unplaced"/>
</dbReference>
<feature type="compositionally biased region" description="Low complexity" evidence="1">
    <location>
        <begin position="417"/>
        <end position="427"/>
    </location>
</feature>
<organism evidence="2 3">
    <name type="scientific">Aplysia californica</name>
    <name type="common">California sea hare</name>
    <dbReference type="NCBI Taxonomy" id="6500"/>
    <lineage>
        <taxon>Eukaryota</taxon>
        <taxon>Metazoa</taxon>
        <taxon>Spiralia</taxon>
        <taxon>Lophotrochozoa</taxon>
        <taxon>Mollusca</taxon>
        <taxon>Gastropoda</taxon>
        <taxon>Heterobranchia</taxon>
        <taxon>Euthyneura</taxon>
        <taxon>Tectipleura</taxon>
        <taxon>Aplysiida</taxon>
        <taxon>Aplysioidea</taxon>
        <taxon>Aplysiidae</taxon>
        <taxon>Aplysia</taxon>
    </lineage>
</organism>
<sequence>MQLILMAMPRGDPDRDSDGNNDHNYNNCSAGTAHSNNTQHQHRGDSSAQDFTLIDHASSNDNDTRSGFIINNNNIHNHSSNRNSGSSSRSDSRGRSSELPSQTTAPGHASTTCLVTPVGVSVVDADNLVLRSNPVLFHDGGRPSIYDQRSRPLLHPLYTTLGSSGGESSTQQTHGNETALTTATETYDAVFTRGGVLTLDPQGVAGGSDSLVVSCGVDTSGVNEIITQSASSRPAEAICSIVDENMNFFSRHPIDPTQVEISAPCHIDNDWRSTPAETVAVGQSFRQREAFLEGGSGHEVTMLSHHGHIRQQHSVLSHHITPSYPERTLLLPLDCESLIASRRALLSGEVNVVPLETNRLPIWTPLARRDNAPVVPTCLALLQPNASVSQSSTTATVASDPSVMFTPIREEQPDVKTSSTEESPSSEKFTDFVHHPRHHACDAALPRRKDSLVECHASMLEEYLSDGPDDGVELLYSQGARPLLDSPHFYNGLSSAYDDAGAHASSAAANSAEFSLPPQWRADSVQAQASVDEEVAMVTYGHVEEEEEMMTVEFDHDDVGLDADVSSRPANPVANILDSGGREHFVPVLTDVFHTASRNN</sequence>